<dbReference type="Proteomes" id="UP001595833">
    <property type="component" value="Unassembled WGS sequence"/>
</dbReference>
<organism evidence="1 2">
    <name type="scientific">Saccharothrix xinjiangensis</name>
    <dbReference type="NCBI Taxonomy" id="204798"/>
    <lineage>
        <taxon>Bacteria</taxon>
        <taxon>Bacillati</taxon>
        <taxon>Actinomycetota</taxon>
        <taxon>Actinomycetes</taxon>
        <taxon>Pseudonocardiales</taxon>
        <taxon>Pseudonocardiaceae</taxon>
        <taxon>Saccharothrix</taxon>
    </lineage>
</organism>
<gene>
    <name evidence="1" type="ORF">ACFPFM_27075</name>
</gene>
<sequence>MHALATRAATALAPSGAPWAARWDELAAVVAGLSDLVRGGPGARQAAQDVAELLVAAVAEDREHRAALAELVDRVVDLHAVACASDPPEPVGLAEWLLWLQTGFAEPPEVRLSAYAGALGAEGLALYRAEAVARFERLPVIGFGRTGTYDRERWALLRVVEELAEHTGDVDLQVLVLSRDLSSGWHYLRVATVLRDADRSEEALGWVRRGLVATGGRGAAARLVDLGVDECLRVGWVSRAVELRRDLVLAHPVWEAWERLRSLAAGLGMWPAVREEVLARLSAPGAPSGAVELVRRATGEPSR</sequence>
<keyword evidence="2" id="KW-1185">Reference proteome</keyword>
<comment type="caution">
    <text evidence="1">The sequence shown here is derived from an EMBL/GenBank/DDBJ whole genome shotgun (WGS) entry which is preliminary data.</text>
</comment>
<accession>A0ABV9Y750</accession>
<protein>
    <submittedName>
        <fullName evidence="1">Uncharacterized protein</fullName>
    </submittedName>
</protein>
<name>A0ABV9Y750_9PSEU</name>
<evidence type="ECO:0000313" key="2">
    <source>
        <dbReference type="Proteomes" id="UP001595833"/>
    </source>
</evidence>
<dbReference type="EMBL" id="JBHSJB010000027">
    <property type="protein sequence ID" value="MFC5057393.1"/>
    <property type="molecule type" value="Genomic_DNA"/>
</dbReference>
<proteinExistence type="predicted"/>
<evidence type="ECO:0000313" key="1">
    <source>
        <dbReference type="EMBL" id="MFC5057393.1"/>
    </source>
</evidence>
<dbReference type="RefSeq" id="WP_344037080.1">
    <property type="nucleotide sequence ID" value="NZ_BAAAKE010000006.1"/>
</dbReference>
<reference evidence="2" key="1">
    <citation type="journal article" date="2019" name="Int. J. Syst. Evol. Microbiol.">
        <title>The Global Catalogue of Microorganisms (GCM) 10K type strain sequencing project: providing services to taxonomists for standard genome sequencing and annotation.</title>
        <authorList>
            <consortium name="The Broad Institute Genomics Platform"/>
            <consortium name="The Broad Institute Genome Sequencing Center for Infectious Disease"/>
            <person name="Wu L."/>
            <person name="Ma J."/>
        </authorList>
    </citation>
    <scope>NUCLEOTIDE SEQUENCE [LARGE SCALE GENOMIC DNA]</scope>
    <source>
        <strain evidence="2">KCTC 12848</strain>
    </source>
</reference>